<evidence type="ECO:0008006" key="4">
    <source>
        <dbReference type="Google" id="ProtNLM"/>
    </source>
</evidence>
<dbReference type="Gene3D" id="3.30.1330.40">
    <property type="entry name" value="RutC-like"/>
    <property type="match status" value="1"/>
</dbReference>
<sequence>MRTDRYLKSKAVIAAIIAGFAALQAVPKGHAVTPASAEKTSATETRHIMLPERKDTLPFSDGVLVGNTLYLAGKLGVDPATGKAPADVEQEIRLVLDAVKKTLAAAEMTMDDLVSVQVFCPDLSLYEKFNEVYRTYFTRNFPARAFIGSGPLLRNGRFEVQGIAVRR</sequence>
<accession>A0A6J4J7U4</accession>
<comment type="similarity">
    <text evidence="1">Belongs to the RutC family.</text>
</comment>
<name>A0A6J4J7U4_9BACT</name>
<evidence type="ECO:0000256" key="2">
    <source>
        <dbReference type="SAM" id="SignalP"/>
    </source>
</evidence>
<protein>
    <recommendedName>
        <fullName evidence="4">RidA/YER057c/UK114 superfamily protein</fullName>
    </recommendedName>
</protein>
<dbReference type="InterPro" id="IPR006175">
    <property type="entry name" value="YjgF/YER057c/UK114"/>
</dbReference>
<dbReference type="Pfam" id="PF01042">
    <property type="entry name" value="Ribonuc_L-PSP"/>
    <property type="match status" value="1"/>
</dbReference>
<evidence type="ECO:0000256" key="1">
    <source>
        <dbReference type="ARBA" id="ARBA00010552"/>
    </source>
</evidence>
<dbReference type="InterPro" id="IPR035959">
    <property type="entry name" value="RutC-like_sf"/>
</dbReference>
<gene>
    <name evidence="3" type="ORF">AVDCRST_MAG42-3238</name>
</gene>
<dbReference type="PANTHER" id="PTHR11803:SF58">
    <property type="entry name" value="PROTEIN HMF1-RELATED"/>
    <property type="match status" value="1"/>
</dbReference>
<dbReference type="EMBL" id="CADCTA010000120">
    <property type="protein sequence ID" value="CAA9270289.1"/>
    <property type="molecule type" value="Genomic_DNA"/>
</dbReference>
<dbReference type="AlphaFoldDB" id="A0A6J4J7U4"/>
<feature type="chain" id="PRO_5026662243" description="RidA/YER057c/UK114 superfamily protein" evidence="2">
    <location>
        <begin position="26"/>
        <end position="167"/>
    </location>
</feature>
<organism evidence="3">
    <name type="scientific">uncultured Chthoniobacterales bacterium</name>
    <dbReference type="NCBI Taxonomy" id="1836801"/>
    <lineage>
        <taxon>Bacteria</taxon>
        <taxon>Pseudomonadati</taxon>
        <taxon>Verrucomicrobiota</taxon>
        <taxon>Spartobacteria</taxon>
        <taxon>Chthoniobacterales</taxon>
        <taxon>environmental samples</taxon>
    </lineage>
</organism>
<dbReference type="PANTHER" id="PTHR11803">
    <property type="entry name" value="2-IMINOBUTANOATE/2-IMINOPROPANOATE DEAMINASE RIDA"/>
    <property type="match status" value="1"/>
</dbReference>
<feature type="signal peptide" evidence="2">
    <location>
        <begin position="1"/>
        <end position="25"/>
    </location>
</feature>
<dbReference type="GO" id="GO:0005829">
    <property type="term" value="C:cytosol"/>
    <property type="evidence" value="ECO:0007669"/>
    <property type="project" value="TreeGrafter"/>
</dbReference>
<proteinExistence type="inferred from homology"/>
<dbReference type="SUPFAM" id="SSF55298">
    <property type="entry name" value="YjgF-like"/>
    <property type="match status" value="1"/>
</dbReference>
<reference evidence="3" key="1">
    <citation type="submission" date="2020-02" db="EMBL/GenBank/DDBJ databases">
        <authorList>
            <person name="Meier V. D."/>
        </authorList>
    </citation>
    <scope>NUCLEOTIDE SEQUENCE</scope>
    <source>
        <strain evidence="3">AVDCRST_MAG42</strain>
    </source>
</reference>
<evidence type="ECO:0000313" key="3">
    <source>
        <dbReference type="EMBL" id="CAA9270289.1"/>
    </source>
</evidence>
<dbReference type="GO" id="GO:0019239">
    <property type="term" value="F:deaminase activity"/>
    <property type="evidence" value="ECO:0007669"/>
    <property type="project" value="TreeGrafter"/>
</dbReference>
<keyword evidence="2" id="KW-0732">Signal</keyword>